<dbReference type="GO" id="GO:0005886">
    <property type="term" value="C:plasma membrane"/>
    <property type="evidence" value="ECO:0007669"/>
    <property type="project" value="UniProtKB-SubCell"/>
</dbReference>
<evidence type="ECO:0000256" key="2">
    <source>
        <dbReference type="ARBA" id="ARBA00006228"/>
    </source>
</evidence>
<evidence type="ECO:0000256" key="1">
    <source>
        <dbReference type="ARBA" id="ARBA00004651"/>
    </source>
</evidence>
<evidence type="ECO:0000256" key="5">
    <source>
        <dbReference type="ARBA" id="ARBA00022989"/>
    </source>
</evidence>
<keyword evidence="4" id="KW-0812">Transmembrane</keyword>
<evidence type="ECO:0000256" key="3">
    <source>
        <dbReference type="ARBA" id="ARBA00022475"/>
    </source>
</evidence>
<evidence type="ECO:0000313" key="7">
    <source>
        <dbReference type="EMBL" id="MBM3224783.1"/>
    </source>
</evidence>
<evidence type="ECO:0000256" key="6">
    <source>
        <dbReference type="ARBA" id="ARBA00023136"/>
    </source>
</evidence>
<dbReference type="AlphaFoldDB" id="A0A937W236"/>
<comment type="similarity">
    <text evidence="2">Belongs to the CPA3 antiporters (TC 2.A.63) subunit E family.</text>
</comment>
<protein>
    <submittedName>
        <fullName evidence="7">Cation transporter</fullName>
    </submittedName>
</protein>
<keyword evidence="6" id="KW-0472">Membrane</keyword>
<organism evidence="7 8">
    <name type="scientific">Tectimicrobiota bacterium</name>
    <dbReference type="NCBI Taxonomy" id="2528274"/>
    <lineage>
        <taxon>Bacteria</taxon>
        <taxon>Pseudomonadati</taxon>
        <taxon>Nitrospinota/Tectimicrobiota group</taxon>
        <taxon>Candidatus Tectimicrobiota</taxon>
    </lineage>
</organism>
<keyword evidence="3" id="KW-1003">Cell membrane</keyword>
<reference evidence="7" key="1">
    <citation type="submission" date="2019-03" db="EMBL/GenBank/DDBJ databases">
        <title>Lake Tanganyika Metagenome-Assembled Genomes (MAGs).</title>
        <authorList>
            <person name="Tran P."/>
        </authorList>
    </citation>
    <scope>NUCLEOTIDE SEQUENCE</scope>
    <source>
        <strain evidence="7">K_DeepCast_65m_m2_066</strain>
    </source>
</reference>
<name>A0A937W236_UNCTE</name>
<dbReference type="PANTHER" id="PTHR34584:SF1">
    <property type="entry name" value="NA(+)_H(+) ANTIPORTER SUBUNIT E1"/>
    <property type="match status" value="1"/>
</dbReference>
<dbReference type="Proteomes" id="UP000712673">
    <property type="component" value="Unassembled WGS sequence"/>
</dbReference>
<comment type="caution">
    <text evidence="7">The sequence shown here is derived from an EMBL/GenBank/DDBJ whole genome shotgun (WGS) entry which is preliminary data.</text>
</comment>
<proteinExistence type="inferred from homology"/>
<sequence>MEHITRIQRALPLAAVLFAFWIVLSGKFDPFHLLLGIGSALGVSLGTRRLLLLPPALGPQGATPWSAIPWGAMGRYLPWLLGQIVLSSLQVAYVVLHPKMPIQPQCIRFQTALPHTLARLTLATSITLTPGTITLDLQDDTFVVHALTDAAARALDPPTGHGAMQRWVAALYTAPASRPGFPV</sequence>
<evidence type="ECO:0000313" key="8">
    <source>
        <dbReference type="Proteomes" id="UP000712673"/>
    </source>
</evidence>
<dbReference type="EMBL" id="VGLS01000404">
    <property type="protein sequence ID" value="MBM3224783.1"/>
    <property type="molecule type" value="Genomic_DNA"/>
</dbReference>
<dbReference type="GO" id="GO:0008324">
    <property type="term" value="F:monoatomic cation transmembrane transporter activity"/>
    <property type="evidence" value="ECO:0007669"/>
    <property type="project" value="InterPro"/>
</dbReference>
<comment type="subcellular location">
    <subcellularLocation>
        <location evidence="1">Cell membrane</location>
        <topology evidence="1">Multi-pass membrane protein</topology>
    </subcellularLocation>
</comment>
<accession>A0A937W236</accession>
<dbReference type="InterPro" id="IPR002758">
    <property type="entry name" value="Cation_antiport_E"/>
</dbReference>
<evidence type="ECO:0000256" key="4">
    <source>
        <dbReference type="ARBA" id="ARBA00022692"/>
    </source>
</evidence>
<gene>
    <name evidence="7" type="ORF">FJZ47_13395</name>
</gene>
<dbReference type="Pfam" id="PF01899">
    <property type="entry name" value="MNHE"/>
    <property type="match status" value="1"/>
</dbReference>
<keyword evidence="5" id="KW-1133">Transmembrane helix</keyword>
<dbReference type="PANTHER" id="PTHR34584">
    <property type="entry name" value="NA(+)/H(+) ANTIPORTER SUBUNIT E1"/>
    <property type="match status" value="1"/>
</dbReference>